<evidence type="ECO:0000313" key="2">
    <source>
        <dbReference type="EMBL" id="EFJ50693.1"/>
    </source>
</evidence>
<accession>D8TP38</accession>
<sequence length="130" mass="14033">MVSANALTLALLTLAVGLLYPALPVANAQDTLFNIPQPGVLYPWPADNQTRDNVVYPKGWMHYQVNKQCTQAQTMLAFNAKSIGTVAIPLALGSSDPGYLQAAYGVRSFPTPGGVWVRDAECARACRLRI</sequence>
<proteinExistence type="predicted"/>
<dbReference type="Proteomes" id="UP000001058">
    <property type="component" value="Unassembled WGS sequence"/>
</dbReference>
<dbReference type="AlphaFoldDB" id="D8TP38"/>
<dbReference type="KEGG" id="vcn:VOLCADRAFT_88477"/>
<organism evidence="3">
    <name type="scientific">Volvox carteri f. nagariensis</name>
    <dbReference type="NCBI Taxonomy" id="3068"/>
    <lineage>
        <taxon>Eukaryota</taxon>
        <taxon>Viridiplantae</taxon>
        <taxon>Chlorophyta</taxon>
        <taxon>core chlorophytes</taxon>
        <taxon>Chlorophyceae</taxon>
        <taxon>CS clade</taxon>
        <taxon>Chlamydomonadales</taxon>
        <taxon>Volvocaceae</taxon>
        <taxon>Volvox</taxon>
    </lineage>
</organism>
<evidence type="ECO:0000256" key="1">
    <source>
        <dbReference type="SAM" id="SignalP"/>
    </source>
</evidence>
<keyword evidence="3" id="KW-1185">Reference proteome</keyword>
<feature type="signal peptide" evidence="1">
    <location>
        <begin position="1"/>
        <end position="28"/>
    </location>
</feature>
<keyword evidence="1" id="KW-0732">Signal</keyword>
<dbReference type="Gene3D" id="2.60.120.10">
    <property type="entry name" value="Jelly Rolls"/>
    <property type="match status" value="1"/>
</dbReference>
<feature type="chain" id="PRO_5003123745" evidence="1">
    <location>
        <begin position="29"/>
        <end position="130"/>
    </location>
</feature>
<reference evidence="2 3" key="1">
    <citation type="journal article" date="2010" name="Science">
        <title>Genomic analysis of organismal complexity in the multicellular green alga Volvox carteri.</title>
        <authorList>
            <person name="Prochnik S.E."/>
            <person name="Umen J."/>
            <person name="Nedelcu A.M."/>
            <person name="Hallmann A."/>
            <person name="Miller S.M."/>
            <person name="Nishii I."/>
            <person name="Ferris P."/>
            <person name="Kuo A."/>
            <person name="Mitros T."/>
            <person name="Fritz-Laylin L.K."/>
            <person name="Hellsten U."/>
            <person name="Chapman J."/>
            <person name="Simakov O."/>
            <person name="Rensing S.A."/>
            <person name="Terry A."/>
            <person name="Pangilinan J."/>
            <person name="Kapitonov V."/>
            <person name="Jurka J."/>
            <person name="Salamov A."/>
            <person name="Shapiro H."/>
            <person name="Schmutz J."/>
            <person name="Grimwood J."/>
            <person name="Lindquist E."/>
            <person name="Lucas S."/>
            <person name="Grigoriev I.V."/>
            <person name="Schmitt R."/>
            <person name="Kirk D."/>
            <person name="Rokhsar D.S."/>
        </authorList>
    </citation>
    <scope>NUCLEOTIDE SEQUENCE [LARGE SCALE GENOMIC DNA]</scope>
    <source>
        <strain evidence="3">f. Nagariensis / Eve</strain>
    </source>
</reference>
<dbReference type="OrthoDB" id="1546383at2759"/>
<dbReference type="RefSeq" id="XP_002948286.1">
    <property type="nucleotide sequence ID" value="XM_002948240.1"/>
</dbReference>
<gene>
    <name evidence="2" type="ORF">VOLCADRAFT_88477</name>
</gene>
<dbReference type="InterPro" id="IPR014710">
    <property type="entry name" value="RmlC-like_jellyroll"/>
</dbReference>
<protein>
    <submittedName>
        <fullName evidence="2">Uncharacterized protein</fullName>
    </submittedName>
</protein>
<evidence type="ECO:0000313" key="3">
    <source>
        <dbReference type="Proteomes" id="UP000001058"/>
    </source>
</evidence>
<name>D8TP38_VOLCA</name>
<dbReference type="GeneID" id="9624130"/>
<dbReference type="InParanoid" id="D8TP38"/>
<dbReference type="EMBL" id="GL378330">
    <property type="protein sequence ID" value="EFJ50693.1"/>
    <property type="molecule type" value="Genomic_DNA"/>
</dbReference>